<dbReference type="Gene3D" id="3.40.50.300">
    <property type="entry name" value="P-loop containing nucleotide triphosphate hydrolases"/>
    <property type="match status" value="1"/>
</dbReference>
<dbReference type="EMBL" id="KB291945">
    <property type="protein sequence ID" value="ELU18407.1"/>
    <property type="molecule type" value="Genomic_DNA"/>
</dbReference>
<evidence type="ECO:0000256" key="3">
    <source>
        <dbReference type="PROSITE-ProRule" id="PRU00192"/>
    </source>
</evidence>
<dbReference type="PANTHER" id="PTHR23122">
    <property type="entry name" value="MEMBRANE-ASSOCIATED GUANYLATE KINASE MAGUK"/>
    <property type="match status" value="1"/>
</dbReference>
<evidence type="ECO:0000259" key="5">
    <source>
        <dbReference type="PROSITE" id="PS50052"/>
    </source>
</evidence>
<dbReference type="Gene3D" id="1.10.287.650">
    <property type="entry name" value="L27 domain"/>
    <property type="match status" value="1"/>
</dbReference>
<gene>
    <name evidence="8" type="ORF">CAPTEDRAFT_181775</name>
</gene>
<feature type="domain" description="Guanylate kinase-like" evidence="5">
    <location>
        <begin position="318"/>
        <end position="505"/>
    </location>
</feature>
<dbReference type="OrthoDB" id="65789at2759"/>
<dbReference type="SMART" id="SM00326">
    <property type="entry name" value="SH3"/>
    <property type="match status" value="1"/>
</dbReference>
<dbReference type="PROSITE" id="PS50106">
    <property type="entry name" value="PDZ"/>
    <property type="match status" value="1"/>
</dbReference>
<dbReference type="Gene3D" id="2.30.30.40">
    <property type="entry name" value="SH3 Domains"/>
    <property type="match status" value="1"/>
</dbReference>
<dbReference type="FunFam" id="2.30.30.40:FF:000069">
    <property type="entry name" value="MAGUK p55 subfamily member 6"/>
    <property type="match status" value="1"/>
</dbReference>
<dbReference type="InterPro" id="IPR050716">
    <property type="entry name" value="MAGUK"/>
</dbReference>
<dbReference type="HOGENOM" id="CLU_001715_5_1_1"/>
<evidence type="ECO:0000313" key="10">
    <source>
        <dbReference type="Proteomes" id="UP000014760"/>
    </source>
</evidence>
<dbReference type="Pfam" id="PF02828">
    <property type="entry name" value="L27"/>
    <property type="match status" value="1"/>
</dbReference>
<evidence type="ECO:0000256" key="1">
    <source>
        <dbReference type="ARBA" id="ARBA00007014"/>
    </source>
</evidence>
<dbReference type="CDD" id="cd11862">
    <property type="entry name" value="SH3_MPP"/>
    <property type="match status" value="1"/>
</dbReference>
<organism evidence="8">
    <name type="scientific">Capitella teleta</name>
    <name type="common">Polychaete worm</name>
    <dbReference type="NCBI Taxonomy" id="283909"/>
    <lineage>
        <taxon>Eukaryota</taxon>
        <taxon>Metazoa</taxon>
        <taxon>Spiralia</taxon>
        <taxon>Lophotrochozoa</taxon>
        <taxon>Annelida</taxon>
        <taxon>Polychaeta</taxon>
        <taxon>Sedentaria</taxon>
        <taxon>Scolecida</taxon>
        <taxon>Capitellidae</taxon>
        <taxon>Capitella</taxon>
    </lineage>
</organism>
<comment type="similarity">
    <text evidence="1">Belongs to the MAGUK family.</text>
</comment>
<dbReference type="PROSITE" id="PS50052">
    <property type="entry name" value="GUANYLATE_KINASE_2"/>
    <property type="match status" value="1"/>
</dbReference>
<feature type="domain" description="L27" evidence="7">
    <location>
        <begin position="22"/>
        <end position="80"/>
    </location>
</feature>
<dbReference type="FunCoup" id="R7VIM5">
    <property type="interactions" value="244"/>
</dbReference>
<dbReference type="InterPro" id="IPR001452">
    <property type="entry name" value="SH3_domain"/>
</dbReference>
<dbReference type="InterPro" id="IPR008144">
    <property type="entry name" value="Guanylate_kin-like_dom"/>
</dbReference>
<dbReference type="InterPro" id="IPR036034">
    <property type="entry name" value="PDZ_sf"/>
</dbReference>
<dbReference type="SUPFAM" id="SSF52540">
    <property type="entry name" value="P-loop containing nucleoside triphosphate hydrolases"/>
    <property type="match status" value="1"/>
</dbReference>
<sequence>MLNGLVAPSLVKAQDVLEDSNMEPISCDNIELLKDVTDDLDAEAARNPAARELRNLLTNPHIRSLVLAHDDIAAKNYEELPEPLPAFYPPAQAFAAPTTDAIRMVGIRKNPDEPLGITVRKESEGLYIARIMTGSMIERQGLLHVGDTIKEINGQEVNDPDQLQDILRKSSGSLTLKILPGFNEQNAFSEASCTLSVFLRAHFAYDPKRDNLIPCRDAGLPFRERDILQIVNMDDQNWWQAKKVGGDNPCGLIPSQYLEEKRKAFVKPEYDYTHKSLLCGIMTKKKRKLMYQSRYNNKFDRNDLLIYEEVARMPPFQRKTLILIGAQGVGRRTLKRRLLKADPQRFGQVIPHSSRQIRPDETDGDEYWFISPEEFETAIQAGKFLEYGDFEGNYYGSKADSVRKTIRSGKMCILDLNPTALKEVKTSEFMPYVVFIAAPPVEIMRNMHEFARQRGKTDKIRTERDFRETLDESKRIERMYRQHFDLTIVNDNFEETYGKLRRAIETLSMEPQWVPVSWVY</sequence>
<dbReference type="InterPro" id="IPR001478">
    <property type="entry name" value="PDZ"/>
</dbReference>
<accession>R7VIM5</accession>
<name>R7VIM5_CAPTE</name>
<dbReference type="InterPro" id="IPR036892">
    <property type="entry name" value="L27_dom_sf"/>
</dbReference>
<protein>
    <recommendedName>
        <fullName evidence="11">MAGUK p55 subfamily member 6</fullName>
    </recommendedName>
</protein>
<evidence type="ECO:0000259" key="6">
    <source>
        <dbReference type="PROSITE" id="PS50106"/>
    </source>
</evidence>
<evidence type="ECO:0008006" key="11">
    <source>
        <dbReference type="Google" id="ProtNLM"/>
    </source>
</evidence>
<dbReference type="InterPro" id="IPR014775">
    <property type="entry name" value="L27_C"/>
</dbReference>
<dbReference type="CDD" id="cd10832">
    <property type="entry name" value="PDZ_MPP6-MPP2-like"/>
    <property type="match status" value="1"/>
</dbReference>
<keyword evidence="2 3" id="KW-0728">SH3 domain</keyword>
<dbReference type="STRING" id="283909.R7VIM5"/>
<dbReference type="PROSITE" id="PS50002">
    <property type="entry name" value="SH3"/>
    <property type="match status" value="1"/>
</dbReference>
<dbReference type="SMART" id="SM00228">
    <property type="entry name" value="PDZ"/>
    <property type="match status" value="1"/>
</dbReference>
<dbReference type="PROSITE" id="PS51022">
    <property type="entry name" value="L27"/>
    <property type="match status" value="1"/>
</dbReference>
<dbReference type="SMART" id="SM00072">
    <property type="entry name" value="GuKc"/>
    <property type="match status" value="1"/>
</dbReference>
<dbReference type="PROSITE" id="PS00856">
    <property type="entry name" value="GUANYLATE_KINASE_1"/>
    <property type="match status" value="1"/>
</dbReference>
<dbReference type="Proteomes" id="UP000014760">
    <property type="component" value="Unassembled WGS sequence"/>
</dbReference>
<dbReference type="CDD" id="cd00071">
    <property type="entry name" value="GMPK"/>
    <property type="match status" value="1"/>
</dbReference>
<keyword evidence="10" id="KW-1185">Reference proteome</keyword>
<dbReference type="InterPro" id="IPR020590">
    <property type="entry name" value="Guanylate_kinase_CS"/>
</dbReference>
<dbReference type="SMART" id="SM00569">
    <property type="entry name" value="L27"/>
    <property type="match status" value="1"/>
</dbReference>
<dbReference type="Pfam" id="PF07653">
    <property type="entry name" value="SH3_2"/>
    <property type="match status" value="1"/>
</dbReference>
<evidence type="ECO:0000313" key="8">
    <source>
        <dbReference type="EMBL" id="ELU18407.1"/>
    </source>
</evidence>
<dbReference type="OMA" id="NPTTPHK"/>
<dbReference type="SUPFAM" id="SSF101288">
    <property type="entry name" value="L27 domain"/>
    <property type="match status" value="1"/>
</dbReference>
<evidence type="ECO:0000256" key="2">
    <source>
        <dbReference type="ARBA" id="ARBA00022443"/>
    </source>
</evidence>
<feature type="domain" description="PDZ" evidence="6">
    <location>
        <begin position="104"/>
        <end position="182"/>
    </location>
</feature>
<feature type="domain" description="SH3" evidence="4">
    <location>
        <begin position="194"/>
        <end position="263"/>
    </location>
</feature>
<dbReference type="InterPro" id="IPR004172">
    <property type="entry name" value="L27_dom"/>
</dbReference>
<evidence type="ECO:0000259" key="4">
    <source>
        <dbReference type="PROSITE" id="PS50002"/>
    </source>
</evidence>
<evidence type="ECO:0000313" key="9">
    <source>
        <dbReference type="EnsemblMetazoa" id="CapteP181775"/>
    </source>
</evidence>
<dbReference type="InterPro" id="IPR008145">
    <property type="entry name" value="GK/Ca_channel_bsu"/>
</dbReference>
<dbReference type="EnsemblMetazoa" id="CapteT181775">
    <property type="protein sequence ID" value="CapteP181775"/>
    <property type="gene ID" value="CapteG181775"/>
</dbReference>
<reference evidence="10" key="1">
    <citation type="submission" date="2012-12" db="EMBL/GenBank/DDBJ databases">
        <authorList>
            <person name="Hellsten U."/>
            <person name="Grimwood J."/>
            <person name="Chapman J.A."/>
            <person name="Shapiro H."/>
            <person name="Aerts A."/>
            <person name="Otillar R.P."/>
            <person name="Terry A.Y."/>
            <person name="Boore J.L."/>
            <person name="Simakov O."/>
            <person name="Marletaz F."/>
            <person name="Cho S.-J."/>
            <person name="Edsinger-Gonzales E."/>
            <person name="Havlak P."/>
            <person name="Kuo D.-H."/>
            <person name="Larsson T."/>
            <person name="Lv J."/>
            <person name="Arendt D."/>
            <person name="Savage R."/>
            <person name="Osoegawa K."/>
            <person name="de Jong P."/>
            <person name="Lindberg D.R."/>
            <person name="Seaver E.C."/>
            <person name="Weisblat D.A."/>
            <person name="Putnam N.H."/>
            <person name="Grigoriev I.V."/>
            <person name="Rokhsar D.S."/>
        </authorList>
    </citation>
    <scope>NUCLEOTIDE SEQUENCE</scope>
    <source>
        <strain evidence="10">I ESC-2004</strain>
    </source>
</reference>
<dbReference type="Pfam" id="PF00595">
    <property type="entry name" value="PDZ"/>
    <property type="match status" value="1"/>
</dbReference>
<dbReference type="AlphaFoldDB" id="R7VIM5"/>
<dbReference type="Pfam" id="PF00625">
    <property type="entry name" value="Guanylate_kin"/>
    <property type="match status" value="1"/>
</dbReference>
<dbReference type="EMBL" id="AMQN01003809">
    <property type="status" value="NOT_ANNOTATED_CDS"/>
    <property type="molecule type" value="Genomic_DNA"/>
</dbReference>
<evidence type="ECO:0000259" key="7">
    <source>
        <dbReference type="PROSITE" id="PS51022"/>
    </source>
</evidence>
<dbReference type="SUPFAM" id="SSF50044">
    <property type="entry name" value="SH3-domain"/>
    <property type="match status" value="1"/>
</dbReference>
<dbReference type="SUPFAM" id="SSF50156">
    <property type="entry name" value="PDZ domain-like"/>
    <property type="match status" value="1"/>
</dbReference>
<dbReference type="Gene3D" id="2.30.42.10">
    <property type="match status" value="1"/>
</dbReference>
<reference evidence="9" key="3">
    <citation type="submission" date="2015-06" db="UniProtKB">
        <authorList>
            <consortium name="EnsemblMetazoa"/>
        </authorList>
    </citation>
    <scope>IDENTIFICATION</scope>
</reference>
<dbReference type="InterPro" id="IPR027417">
    <property type="entry name" value="P-loop_NTPase"/>
</dbReference>
<reference evidence="8 10" key="2">
    <citation type="journal article" date="2013" name="Nature">
        <title>Insights into bilaterian evolution from three spiralian genomes.</title>
        <authorList>
            <person name="Simakov O."/>
            <person name="Marletaz F."/>
            <person name="Cho S.J."/>
            <person name="Edsinger-Gonzales E."/>
            <person name="Havlak P."/>
            <person name="Hellsten U."/>
            <person name="Kuo D.H."/>
            <person name="Larsson T."/>
            <person name="Lv J."/>
            <person name="Arendt D."/>
            <person name="Savage R."/>
            <person name="Osoegawa K."/>
            <person name="de Jong P."/>
            <person name="Grimwood J."/>
            <person name="Chapman J.A."/>
            <person name="Shapiro H."/>
            <person name="Aerts A."/>
            <person name="Otillar R.P."/>
            <person name="Terry A.Y."/>
            <person name="Boore J.L."/>
            <person name="Grigoriev I.V."/>
            <person name="Lindberg D.R."/>
            <person name="Seaver E.C."/>
            <person name="Weisblat D.A."/>
            <person name="Putnam N.H."/>
            <person name="Rokhsar D.S."/>
        </authorList>
    </citation>
    <scope>NUCLEOTIDE SEQUENCE</scope>
    <source>
        <strain evidence="8 10">I ESC-2004</strain>
    </source>
</reference>
<dbReference type="InterPro" id="IPR036028">
    <property type="entry name" value="SH3-like_dom_sf"/>
</dbReference>
<proteinExistence type="inferred from homology"/>